<dbReference type="GO" id="GO:0000428">
    <property type="term" value="C:DNA-directed RNA polymerase complex"/>
    <property type="evidence" value="ECO:0007669"/>
    <property type="project" value="UniProtKB-KW"/>
</dbReference>
<keyword evidence="11 12" id="KW-0804">Transcription</keyword>
<gene>
    <name evidence="12" type="primary">dnaG</name>
    <name evidence="16" type="ORF">A2462_04230</name>
</gene>
<dbReference type="InterPro" id="IPR034151">
    <property type="entry name" value="TOPRIM_DnaG_bac"/>
</dbReference>
<comment type="caution">
    <text evidence="16">The sequence shown here is derived from an EMBL/GenBank/DDBJ whole genome shotgun (WGS) entry which is preliminary data.</text>
</comment>
<dbReference type="PANTHER" id="PTHR30313">
    <property type="entry name" value="DNA PRIMASE"/>
    <property type="match status" value="1"/>
</dbReference>
<dbReference type="Gene3D" id="3.90.580.10">
    <property type="entry name" value="Zinc finger, CHC2-type domain"/>
    <property type="match status" value="1"/>
</dbReference>
<keyword evidence="7 12" id="KW-0863">Zinc-finger</keyword>
<keyword evidence="4 12" id="KW-0548">Nucleotidyltransferase</keyword>
<comment type="domain">
    <text evidence="12">Contains an N-terminal zinc-binding domain, a central core domain that contains the primase activity, and a C-terminal DnaB-binding domain.</text>
</comment>
<evidence type="ECO:0000259" key="15">
    <source>
        <dbReference type="PROSITE" id="PS50880"/>
    </source>
</evidence>
<reference evidence="16 17" key="1">
    <citation type="journal article" date="2016" name="Nat. Commun.">
        <title>Thousands of microbial genomes shed light on interconnected biogeochemical processes in an aquifer system.</title>
        <authorList>
            <person name="Anantharaman K."/>
            <person name="Brown C.T."/>
            <person name="Hug L.A."/>
            <person name="Sharon I."/>
            <person name="Castelle C.J."/>
            <person name="Probst A.J."/>
            <person name="Thomas B.C."/>
            <person name="Singh A."/>
            <person name="Wilkins M.J."/>
            <person name="Karaoz U."/>
            <person name="Brodie E.L."/>
            <person name="Williams K.H."/>
            <person name="Hubbard S.S."/>
            <person name="Banfield J.F."/>
        </authorList>
    </citation>
    <scope>NUCLEOTIDE SEQUENCE [LARGE SCALE GENOMIC DNA]</scope>
</reference>
<dbReference type="InterPro" id="IPR037068">
    <property type="entry name" value="DNA_primase_core_N_sf"/>
</dbReference>
<evidence type="ECO:0000256" key="1">
    <source>
        <dbReference type="ARBA" id="ARBA00022478"/>
    </source>
</evidence>
<dbReference type="InterPro" id="IPR002694">
    <property type="entry name" value="Znf_CHC2"/>
</dbReference>
<dbReference type="AlphaFoldDB" id="A0A1F4TP64"/>
<evidence type="ECO:0000256" key="5">
    <source>
        <dbReference type="ARBA" id="ARBA00022705"/>
    </source>
</evidence>
<comment type="subunit">
    <text evidence="12">Monomer. Interacts with DnaB.</text>
</comment>
<dbReference type="FunFam" id="3.90.580.10:FF:000001">
    <property type="entry name" value="DNA primase"/>
    <property type="match status" value="1"/>
</dbReference>
<dbReference type="Gene3D" id="3.90.980.10">
    <property type="entry name" value="DNA primase, catalytic core, N-terminal domain"/>
    <property type="match status" value="1"/>
</dbReference>
<dbReference type="Pfam" id="PF01807">
    <property type="entry name" value="Zn_ribbon_DnaG"/>
    <property type="match status" value="1"/>
</dbReference>
<dbReference type="EC" id="2.7.7.101" evidence="12"/>
<dbReference type="InterPro" id="IPR030846">
    <property type="entry name" value="DnaG_bac"/>
</dbReference>
<accession>A0A1F4TP64</accession>
<dbReference type="InterPro" id="IPR036977">
    <property type="entry name" value="DNA_primase_Znf_CHC2"/>
</dbReference>
<dbReference type="InterPro" id="IPR006171">
    <property type="entry name" value="TOPRIM_dom"/>
</dbReference>
<dbReference type="NCBIfam" id="TIGR01391">
    <property type="entry name" value="dnaG"/>
    <property type="match status" value="1"/>
</dbReference>
<dbReference type="SMART" id="SM00493">
    <property type="entry name" value="TOPRIM"/>
    <property type="match status" value="1"/>
</dbReference>
<dbReference type="GO" id="GO:0003899">
    <property type="term" value="F:DNA-directed RNA polymerase activity"/>
    <property type="evidence" value="ECO:0007669"/>
    <property type="project" value="UniProtKB-UniRule"/>
</dbReference>
<keyword evidence="2 12" id="KW-0639">Primosome</keyword>
<dbReference type="GO" id="GO:0005737">
    <property type="term" value="C:cytoplasm"/>
    <property type="evidence" value="ECO:0007669"/>
    <property type="project" value="TreeGrafter"/>
</dbReference>
<dbReference type="SUPFAM" id="SSF57783">
    <property type="entry name" value="Zinc beta-ribbon"/>
    <property type="match status" value="1"/>
</dbReference>
<keyword evidence="9" id="KW-0460">Magnesium</keyword>
<evidence type="ECO:0000256" key="13">
    <source>
        <dbReference type="PIRNR" id="PIRNR002811"/>
    </source>
</evidence>
<name>A0A1F4TP64_UNCSA</name>
<dbReference type="Pfam" id="PF13155">
    <property type="entry name" value="Toprim_2"/>
    <property type="match status" value="1"/>
</dbReference>
<evidence type="ECO:0000256" key="7">
    <source>
        <dbReference type="ARBA" id="ARBA00022771"/>
    </source>
</evidence>
<comment type="similarity">
    <text evidence="12 13">Belongs to the DnaG primase family.</text>
</comment>
<dbReference type="Gene3D" id="3.40.1360.10">
    <property type="match status" value="1"/>
</dbReference>
<dbReference type="PANTHER" id="PTHR30313:SF2">
    <property type="entry name" value="DNA PRIMASE"/>
    <property type="match status" value="1"/>
</dbReference>
<dbReference type="SMART" id="SM00400">
    <property type="entry name" value="ZnF_CHCC"/>
    <property type="match status" value="1"/>
</dbReference>
<dbReference type="FunFam" id="3.90.980.10:FF:000001">
    <property type="entry name" value="DNA primase"/>
    <property type="match status" value="1"/>
</dbReference>
<comment type="cofactor">
    <cofactor evidence="12 13 14">
        <name>Zn(2+)</name>
        <dbReference type="ChEBI" id="CHEBI:29105"/>
    </cofactor>
    <text evidence="12 13 14">Binds 1 zinc ion per monomer.</text>
</comment>
<comment type="function">
    <text evidence="12 13">RNA polymerase that catalyzes the synthesis of short RNA molecules used as primers for DNA polymerase during DNA replication.</text>
</comment>
<proteinExistence type="inferred from homology"/>
<evidence type="ECO:0000313" key="16">
    <source>
        <dbReference type="EMBL" id="OGC34478.1"/>
    </source>
</evidence>
<dbReference type="HAMAP" id="MF_00974">
    <property type="entry name" value="DNA_primase_DnaG"/>
    <property type="match status" value="1"/>
</dbReference>
<feature type="zinc finger region" description="CHC2-type" evidence="12 14">
    <location>
        <begin position="37"/>
        <end position="61"/>
    </location>
</feature>
<dbReference type="InterPro" id="IPR013264">
    <property type="entry name" value="DNAG_N"/>
</dbReference>
<organism evidence="16 17">
    <name type="scientific">candidate division WOR-1 bacterium RIFOXYC2_FULL_41_25</name>
    <dbReference type="NCBI Taxonomy" id="1802586"/>
    <lineage>
        <taxon>Bacteria</taxon>
        <taxon>Bacillati</taxon>
        <taxon>Saganbacteria</taxon>
    </lineage>
</organism>
<dbReference type="GO" id="GO:1990077">
    <property type="term" value="C:primosome complex"/>
    <property type="evidence" value="ECO:0007669"/>
    <property type="project" value="UniProtKB-KW"/>
</dbReference>
<dbReference type="CDD" id="cd03364">
    <property type="entry name" value="TOPRIM_DnaG_primases"/>
    <property type="match status" value="1"/>
</dbReference>
<dbReference type="PROSITE" id="PS50880">
    <property type="entry name" value="TOPRIM"/>
    <property type="match status" value="1"/>
</dbReference>
<evidence type="ECO:0000256" key="8">
    <source>
        <dbReference type="ARBA" id="ARBA00022833"/>
    </source>
</evidence>
<evidence type="ECO:0000256" key="4">
    <source>
        <dbReference type="ARBA" id="ARBA00022695"/>
    </source>
</evidence>
<sequence>MIPKELIEEIRSKTDIVKIISEHVQLKKRGKNYVGLCPFHSEKIGSFTVSPEKQIFHCFGCNEGGNAFAFLMKLENIGFMEAVDEVGEKVGIAVPKEGRKPSSKNEQEKLYQVMKLAADFFQDCLQAETGQTAKEYLLKRAISPKTMADFGLGFAPAGWDNLFKHLVSRGVQPSLIEATGLIMAREGNNGYYDRFRERLIFPIVDQRKRVIAFGGRALGNEEPKYLNSPDTLIYHKGETVYGLNLTKENIKKAKTAVLVEGYFDLVTPFQNGINNIAASLGTALTTQQSKLLARYAETVIVAFDADAAGGIATERSVELLRNQNLNVKVAEFSPEKDPDEFINKQGVEAFQKCLADALPYLEYKIKQTLSRHNLQEIEGRSQALGEVARLLSGEKDPFVQKEYAKSTSRLLGTDIDSILAAVERLQQYSKVGLKNLRRVTEKPTSKLIKAEQNIVTLACQSLAALNLVKAELSVQDFNIPETRTIIEKLFETDFDTDHSISHFLLDNLADENIKKFLAGSLINEDLASDENSSTILSDCIKVIKDELFKDKIKILKLEIQAAEKAGNAEKAVELLSQLKSSL</sequence>
<dbReference type="Pfam" id="PF10410">
    <property type="entry name" value="DnaB_bind"/>
    <property type="match status" value="1"/>
</dbReference>
<keyword evidence="3 12" id="KW-0808">Transferase</keyword>
<dbReference type="GO" id="GO:0006269">
    <property type="term" value="P:DNA replication, synthesis of primer"/>
    <property type="evidence" value="ECO:0007669"/>
    <property type="project" value="UniProtKB-UniRule"/>
</dbReference>
<dbReference type="Pfam" id="PF08275">
    <property type="entry name" value="DNAG_N"/>
    <property type="match status" value="1"/>
</dbReference>
<keyword evidence="8 12" id="KW-0862">Zinc</keyword>
<dbReference type="PIRSF" id="PIRSF002811">
    <property type="entry name" value="DnaG"/>
    <property type="match status" value="1"/>
</dbReference>
<keyword evidence="10 12" id="KW-0238">DNA-binding</keyword>
<dbReference type="InterPro" id="IPR006295">
    <property type="entry name" value="DNA_primase_DnaG"/>
</dbReference>
<dbReference type="GO" id="GO:0008270">
    <property type="term" value="F:zinc ion binding"/>
    <property type="evidence" value="ECO:0007669"/>
    <property type="project" value="UniProtKB-UniRule"/>
</dbReference>
<evidence type="ECO:0000256" key="9">
    <source>
        <dbReference type="ARBA" id="ARBA00022842"/>
    </source>
</evidence>
<dbReference type="EMBL" id="MEUI01000015">
    <property type="protein sequence ID" value="OGC34478.1"/>
    <property type="molecule type" value="Genomic_DNA"/>
</dbReference>
<dbReference type="InterPro" id="IPR050219">
    <property type="entry name" value="DnaG_primase"/>
</dbReference>
<comment type="catalytic activity">
    <reaction evidence="12">
        <text>ssDNA + n NTP = ssDNA/pppN(pN)n-1 hybrid + (n-1) diphosphate.</text>
        <dbReference type="EC" id="2.7.7.101"/>
    </reaction>
</comment>
<evidence type="ECO:0000313" key="17">
    <source>
        <dbReference type="Proteomes" id="UP000177309"/>
    </source>
</evidence>
<dbReference type="Proteomes" id="UP000177309">
    <property type="component" value="Unassembled WGS sequence"/>
</dbReference>
<feature type="domain" description="Toprim" evidence="15">
    <location>
        <begin position="254"/>
        <end position="335"/>
    </location>
</feature>
<keyword evidence="1 12" id="KW-0240">DNA-directed RNA polymerase</keyword>
<keyword evidence="6 12" id="KW-0479">Metal-binding</keyword>
<keyword evidence="5 12" id="KW-0235">DNA replication</keyword>
<evidence type="ECO:0000256" key="11">
    <source>
        <dbReference type="ARBA" id="ARBA00023163"/>
    </source>
</evidence>
<dbReference type="InterPro" id="IPR019475">
    <property type="entry name" value="DNA_primase_DnaB-bd"/>
</dbReference>
<evidence type="ECO:0000256" key="2">
    <source>
        <dbReference type="ARBA" id="ARBA00022515"/>
    </source>
</evidence>
<protein>
    <recommendedName>
        <fullName evidence="12 13">DNA primase</fullName>
        <ecNumber evidence="12">2.7.7.101</ecNumber>
    </recommendedName>
</protein>
<dbReference type="Gene3D" id="1.10.860.10">
    <property type="entry name" value="DNAb Helicase, Chain A"/>
    <property type="match status" value="1"/>
</dbReference>
<evidence type="ECO:0000256" key="6">
    <source>
        <dbReference type="ARBA" id="ARBA00022723"/>
    </source>
</evidence>
<evidence type="ECO:0000256" key="12">
    <source>
        <dbReference type="HAMAP-Rule" id="MF_00974"/>
    </source>
</evidence>
<evidence type="ECO:0000256" key="14">
    <source>
        <dbReference type="PIRSR" id="PIRSR002811-1"/>
    </source>
</evidence>
<evidence type="ECO:0000256" key="3">
    <source>
        <dbReference type="ARBA" id="ARBA00022679"/>
    </source>
</evidence>
<dbReference type="GO" id="GO:0003677">
    <property type="term" value="F:DNA binding"/>
    <property type="evidence" value="ECO:0007669"/>
    <property type="project" value="UniProtKB-KW"/>
</dbReference>
<evidence type="ECO:0000256" key="10">
    <source>
        <dbReference type="ARBA" id="ARBA00023125"/>
    </source>
</evidence>
<dbReference type="InterPro" id="IPR016136">
    <property type="entry name" value="DNA_helicase_N/primase_C"/>
</dbReference>
<dbReference type="SUPFAM" id="SSF56731">
    <property type="entry name" value="DNA primase core"/>
    <property type="match status" value="1"/>
</dbReference>